<dbReference type="EMBL" id="JAOQAZ010000047">
    <property type="protein sequence ID" value="KAJ4245226.1"/>
    <property type="molecule type" value="Genomic_DNA"/>
</dbReference>
<evidence type="ECO:0000313" key="4">
    <source>
        <dbReference type="Proteomes" id="UP001152049"/>
    </source>
</evidence>
<dbReference type="GO" id="GO:0008237">
    <property type="term" value="F:metallopeptidase activity"/>
    <property type="evidence" value="ECO:0007669"/>
    <property type="project" value="InterPro"/>
</dbReference>
<evidence type="ECO:0000256" key="1">
    <source>
        <dbReference type="ARBA" id="ARBA00008721"/>
    </source>
</evidence>
<keyword evidence="2" id="KW-0732">Signal</keyword>
<protein>
    <recommendedName>
        <fullName evidence="5">Metalloprotease 1</fullName>
    </recommendedName>
</protein>
<name>A0A9W8RJC0_9HYPO</name>
<sequence length="287" mass="32170">MHMLRSLFMTALPFAATTSHVPQPLQEITSSEEHCGIQGAPKGLVRIVGELENKDSLIKTADSHASQIKVTVHMHVATANKSTYASDKVLKKQFEILKHAYAKYGIQFNLESIHREINSSVAVFDDWRLDDEEFGIIGTDPVHEDYLKRTKIGTRDTLNIYWYDTINRTAAFCNIADPDRPKSMDWLDGCHLNINTLPGGTAKFRGYGTSLIRSCEDDGDMIDDTPASLVTSADGKCHDGKDTCPDLAGRDPVHNYMDYTTDPCRNTFTPNQKTRMHDIFWAVRSGN</sequence>
<feature type="chain" id="PRO_5040762546" description="Metalloprotease 1" evidence="2">
    <location>
        <begin position="20"/>
        <end position="287"/>
    </location>
</feature>
<gene>
    <name evidence="3" type="ORF">NW762_014096</name>
</gene>
<proteinExistence type="inferred from homology"/>
<dbReference type="Gene3D" id="3.40.390.10">
    <property type="entry name" value="Collagenase (Catalytic Domain)"/>
    <property type="match status" value="1"/>
</dbReference>
<accession>A0A9W8RJC0</accession>
<dbReference type="OrthoDB" id="536211at2759"/>
<dbReference type="InterPro" id="IPR024079">
    <property type="entry name" value="MetalloPept_cat_dom_sf"/>
</dbReference>
<dbReference type="Proteomes" id="UP001152049">
    <property type="component" value="Unassembled WGS sequence"/>
</dbReference>
<dbReference type="AlphaFoldDB" id="A0A9W8RJC0"/>
<evidence type="ECO:0000256" key="2">
    <source>
        <dbReference type="SAM" id="SignalP"/>
    </source>
</evidence>
<comment type="similarity">
    <text evidence="1">Belongs to the peptidase M43B family.</text>
</comment>
<organism evidence="3 4">
    <name type="scientific">Fusarium torreyae</name>
    <dbReference type="NCBI Taxonomy" id="1237075"/>
    <lineage>
        <taxon>Eukaryota</taxon>
        <taxon>Fungi</taxon>
        <taxon>Dikarya</taxon>
        <taxon>Ascomycota</taxon>
        <taxon>Pezizomycotina</taxon>
        <taxon>Sordariomycetes</taxon>
        <taxon>Hypocreomycetidae</taxon>
        <taxon>Hypocreales</taxon>
        <taxon>Nectriaceae</taxon>
        <taxon>Fusarium</taxon>
    </lineage>
</organism>
<dbReference type="PANTHER" id="PTHR47466">
    <property type="match status" value="1"/>
</dbReference>
<dbReference type="PANTHER" id="PTHR47466:SF1">
    <property type="entry name" value="METALLOPROTEASE MEP1 (AFU_ORTHOLOGUE AFUA_1G07730)-RELATED"/>
    <property type="match status" value="1"/>
</dbReference>
<comment type="caution">
    <text evidence="3">The sequence shown here is derived from an EMBL/GenBank/DDBJ whole genome shotgun (WGS) entry which is preliminary data.</text>
</comment>
<reference evidence="3" key="1">
    <citation type="submission" date="2022-09" db="EMBL/GenBank/DDBJ databases">
        <title>Fusarium specimens isolated from Avocado Roots.</title>
        <authorList>
            <person name="Stajich J."/>
            <person name="Roper C."/>
            <person name="Heimlech-Rivalta G."/>
        </authorList>
    </citation>
    <scope>NUCLEOTIDE SEQUENCE</scope>
    <source>
        <strain evidence="3">CF00136</strain>
    </source>
</reference>
<feature type="signal peptide" evidence="2">
    <location>
        <begin position="1"/>
        <end position="19"/>
    </location>
</feature>
<keyword evidence="4" id="KW-1185">Reference proteome</keyword>
<evidence type="ECO:0008006" key="5">
    <source>
        <dbReference type="Google" id="ProtNLM"/>
    </source>
</evidence>
<evidence type="ECO:0000313" key="3">
    <source>
        <dbReference type="EMBL" id="KAJ4245226.1"/>
    </source>
</evidence>